<evidence type="ECO:0000313" key="3">
    <source>
        <dbReference type="Proteomes" id="UP000280696"/>
    </source>
</evidence>
<dbReference type="OrthoDB" id="9947082at2"/>
<dbReference type="AlphaFoldDB" id="A0A3A9AHB0"/>
<accession>A0A3A9AHB0</accession>
<keyword evidence="1" id="KW-1133">Transmembrane helix</keyword>
<evidence type="ECO:0000313" key="2">
    <source>
        <dbReference type="EMBL" id="RKI86833.1"/>
    </source>
</evidence>
<sequence>MSIGDIGQNMLIGVVSGIISSVIVTRTFMIIQGYLNEFAQIRIIALKIYRVNIYLHVIVSQASKYVTYEENPNKMIREIADFHKEAVFVNKILKEVRDECLFSQYSYNTLEEYKNGVKAAFINNIDDIETCSVDELGNFATQTSRLDDEYKKIDKRKRTNDIMKRGCKKFCVYG</sequence>
<organism evidence="2 3">
    <name type="scientific">Parablautia intestinalis</name>
    <dbReference type="NCBI Taxonomy" id="2320100"/>
    <lineage>
        <taxon>Bacteria</taxon>
        <taxon>Bacillati</taxon>
        <taxon>Bacillota</taxon>
        <taxon>Clostridia</taxon>
        <taxon>Lachnospirales</taxon>
        <taxon>Lachnospiraceae</taxon>
        <taxon>Parablautia</taxon>
    </lineage>
</organism>
<dbReference type="EMBL" id="RAYQ01000062">
    <property type="protein sequence ID" value="RKI86833.1"/>
    <property type="molecule type" value="Genomic_DNA"/>
</dbReference>
<reference evidence="2 3" key="1">
    <citation type="submission" date="2018-09" db="EMBL/GenBank/DDBJ databases">
        <title>Murine metabolic-syndrome-specific gut microbial biobank.</title>
        <authorList>
            <person name="Liu C."/>
        </authorList>
    </citation>
    <scope>NUCLEOTIDE SEQUENCE [LARGE SCALE GENOMIC DNA]</scope>
    <source>
        <strain evidence="2 3">0.1xD8-82</strain>
    </source>
</reference>
<gene>
    <name evidence="2" type="ORF">D7V94_22570</name>
</gene>
<name>A0A3A9AHB0_9FIRM</name>
<keyword evidence="3" id="KW-1185">Reference proteome</keyword>
<dbReference type="Proteomes" id="UP000280696">
    <property type="component" value="Unassembled WGS sequence"/>
</dbReference>
<feature type="transmembrane region" description="Helical" evidence="1">
    <location>
        <begin position="12"/>
        <end position="35"/>
    </location>
</feature>
<evidence type="ECO:0000256" key="1">
    <source>
        <dbReference type="SAM" id="Phobius"/>
    </source>
</evidence>
<keyword evidence="1" id="KW-0812">Transmembrane</keyword>
<dbReference type="RefSeq" id="WP_120472493.1">
    <property type="nucleotide sequence ID" value="NZ_RAYQ01000062.1"/>
</dbReference>
<proteinExistence type="predicted"/>
<keyword evidence="1" id="KW-0472">Membrane</keyword>
<comment type="caution">
    <text evidence="2">The sequence shown here is derived from an EMBL/GenBank/DDBJ whole genome shotgun (WGS) entry which is preliminary data.</text>
</comment>
<protein>
    <submittedName>
        <fullName evidence="2">Uncharacterized protein</fullName>
    </submittedName>
</protein>